<feature type="transmembrane region" description="Helical" evidence="1">
    <location>
        <begin position="12"/>
        <end position="28"/>
    </location>
</feature>
<keyword evidence="1" id="KW-1133">Transmembrane helix</keyword>
<name>A0ABW2A113_9GAMM</name>
<reference evidence="4" key="1">
    <citation type="journal article" date="2019" name="Int. J. Syst. Evol. Microbiol.">
        <title>The Global Catalogue of Microorganisms (GCM) 10K type strain sequencing project: providing services to taxonomists for standard genome sequencing and annotation.</title>
        <authorList>
            <consortium name="The Broad Institute Genomics Platform"/>
            <consortium name="The Broad Institute Genome Sequencing Center for Infectious Disease"/>
            <person name="Wu L."/>
            <person name="Ma J."/>
        </authorList>
    </citation>
    <scope>NUCLEOTIDE SEQUENCE [LARGE SCALE GENOMIC DNA]</scope>
    <source>
        <strain evidence="4">NBRC 111756</strain>
    </source>
</reference>
<keyword evidence="1" id="KW-0812">Transmembrane</keyword>
<dbReference type="InterPro" id="IPR050229">
    <property type="entry name" value="GlpE_sulfurtransferase"/>
</dbReference>
<organism evidence="3 4">
    <name type="scientific">Marinobacterium aestuariivivens</name>
    <dbReference type="NCBI Taxonomy" id="1698799"/>
    <lineage>
        <taxon>Bacteria</taxon>
        <taxon>Pseudomonadati</taxon>
        <taxon>Pseudomonadota</taxon>
        <taxon>Gammaproteobacteria</taxon>
        <taxon>Oceanospirillales</taxon>
        <taxon>Oceanospirillaceae</taxon>
        <taxon>Marinobacterium</taxon>
    </lineage>
</organism>
<dbReference type="InterPro" id="IPR036873">
    <property type="entry name" value="Rhodanese-like_dom_sf"/>
</dbReference>
<dbReference type="PROSITE" id="PS50206">
    <property type="entry name" value="RHODANESE_3"/>
    <property type="match status" value="1"/>
</dbReference>
<dbReference type="PANTHER" id="PTHR43031">
    <property type="entry name" value="FAD-DEPENDENT OXIDOREDUCTASE"/>
    <property type="match status" value="1"/>
</dbReference>
<dbReference type="RefSeq" id="WP_379909681.1">
    <property type="nucleotide sequence ID" value="NZ_JBHSWE010000001.1"/>
</dbReference>
<proteinExistence type="predicted"/>
<dbReference type="EMBL" id="JBHSWE010000001">
    <property type="protein sequence ID" value="MFC6671172.1"/>
    <property type="molecule type" value="Genomic_DNA"/>
</dbReference>
<dbReference type="SMART" id="SM00450">
    <property type="entry name" value="RHOD"/>
    <property type="match status" value="1"/>
</dbReference>
<evidence type="ECO:0000259" key="2">
    <source>
        <dbReference type="PROSITE" id="PS50206"/>
    </source>
</evidence>
<dbReference type="Gene3D" id="3.40.250.10">
    <property type="entry name" value="Rhodanese-like domain"/>
    <property type="match status" value="1"/>
</dbReference>
<dbReference type="CDD" id="cd00158">
    <property type="entry name" value="RHOD"/>
    <property type="match status" value="1"/>
</dbReference>
<dbReference type="PANTHER" id="PTHR43031:SF18">
    <property type="entry name" value="RHODANESE-RELATED SULFURTRANSFERASES"/>
    <property type="match status" value="1"/>
</dbReference>
<evidence type="ECO:0000313" key="3">
    <source>
        <dbReference type="EMBL" id="MFC6671172.1"/>
    </source>
</evidence>
<comment type="caution">
    <text evidence="3">The sequence shown here is derived from an EMBL/GenBank/DDBJ whole genome shotgun (WGS) entry which is preliminary data.</text>
</comment>
<sequence length="137" mass="15056">MENLFEFVTNHPYLIAAWVITLVLVLLNESRKGGKSVTPSQAVTLINKEEAVVVDIRSKKEWGDGHITSAINVPIAELDKRLEELNKYKSRPVIVVCNLGQTAGAATKKLKAAGFEQVSRLSGGMTEWKGQNLPVIK</sequence>
<dbReference type="SUPFAM" id="SSF52821">
    <property type="entry name" value="Rhodanese/Cell cycle control phosphatase"/>
    <property type="match status" value="1"/>
</dbReference>
<protein>
    <submittedName>
        <fullName evidence="3">Rhodanese-like domain-containing protein</fullName>
    </submittedName>
</protein>
<evidence type="ECO:0000256" key="1">
    <source>
        <dbReference type="SAM" id="Phobius"/>
    </source>
</evidence>
<gene>
    <name evidence="3" type="ORF">ACFQDL_14650</name>
</gene>
<feature type="domain" description="Rhodanese" evidence="2">
    <location>
        <begin position="47"/>
        <end position="137"/>
    </location>
</feature>
<keyword evidence="1" id="KW-0472">Membrane</keyword>
<dbReference type="Proteomes" id="UP001596422">
    <property type="component" value="Unassembled WGS sequence"/>
</dbReference>
<accession>A0ABW2A113</accession>
<dbReference type="InterPro" id="IPR001763">
    <property type="entry name" value="Rhodanese-like_dom"/>
</dbReference>
<keyword evidence="4" id="KW-1185">Reference proteome</keyword>
<dbReference type="Pfam" id="PF00581">
    <property type="entry name" value="Rhodanese"/>
    <property type="match status" value="1"/>
</dbReference>
<evidence type="ECO:0000313" key="4">
    <source>
        <dbReference type="Proteomes" id="UP001596422"/>
    </source>
</evidence>